<keyword evidence="4" id="KW-0479">Metal-binding</keyword>
<evidence type="ECO:0000256" key="7">
    <source>
        <dbReference type="ARBA" id="ARBA00023004"/>
    </source>
</evidence>
<dbReference type="NCBIfam" id="TIGR00758">
    <property type="entry name" value="UDG_fam4"/>
    <property type="match status" value="1"/>
</dbReference>
<dbReference type="SUPFAM" id="SSF52141">
    <property type="entry name" value="Uracil-DNA glycosylase-like"/>
    <property type="match status" value="1"/>
</dbReference>
<keyword evidence="9" id="KW-0234">DNA repair</keyword>
<dbReference type="Gene3D" id="3.40.470.10">
    <property type="entry name" value="Uracil-DNA glycosylase-like domain"/>
    <property type="match status" value="1"/>
</dbReference>
<dbReference type="RefSeq" id="WP_015343879.1">
    <property type="nucleotide sequence ID" value="NZ_JAADZA010000061.1"/>
</dbReference>
<keyword evidence="7" id="KW-0408">Iron</keyword>
<feature type="domain" description="Uracil-DNA glycosylase-like" evidence="10">
    <location>
        <begin position="48"/>
        <end position="208"/>
    </location>
</feature>
<keyword evidence="3" id="KW-0004">4Fe-4S</keyword>
<dbReference type="GO" id="GO:0097506">
    <property type="term" value="F:deaminated base DNA N-glycosylase activity"/>
    <property type="evidence" value="ECO:0007669"/>
    <property type="project" value="UniProtKB-ARBA"/>
</dbReference>
<dbReference type="InterPro" id="IPR005273">
    <property type="entry name" value="Ura-DNA_glyco_family4"/>
</dbReference>
<name>A0A6P1CF13_RHITR</name>
<dbReference type="Proteomes" id="UP000471190">
    <property type="component" value="Unassembled WGS sequence"/>
</dbReference>
<dbReference type="PANTHER" id="PTHR33693:SF9">
    <property type="entry name" value="TYPE-4 URACIL-DNA GLYCOSYLASE"/>
    <property type="match status" value="1"/>
</dbReference>
<dbReference type="SMART" id="SM00987">
    <property type="entry name" value="UreE_C"/>
    <property type="match status" value="1"/>
</dbReference>
<keyword evidence="5" id="KW-0227">DNA damage</keyword>
<evidence type="ECO:0000256" key="1">
    <source>
        <dbReference type="ARBA" id="ARBA00006521"/>
    </source>
</evidence>
<evidence type="ECO:0000313" key="12">
    <source>
        <dbReference type="EMBL" id="NEV15011.1"/>
    </source>
</evidence>
<evidence type="ECO:0000256" key="2">
    <source>
        <dbReference type="ARBA" id="ARBA00019403"/>
    </source>
</evidence>
<protein>
    <recommendedName>
        <fullName evidence="2">Type-4 uracil-DNA glycosylase</fullName>
    </recommendedName>
</protein>
<dbReference type="PANTHER" id="PTHR33693">
    <property type="entry name" value="TYPE-5 URACIL-DNA GLYCOSYLASE"/>
    <property type="match status" value="1"/>
</dbReference>
<dbReference type="GO" id="GO:0051539">
    <property type="term" value="F:4 iron, 4 sulfur cluster binding"/>
    <property type="evidence" value="ECO:0007669"/>
    <property type="project" value="UniProtKB-KW"/>
</dbReference>
<dbReference type="AlphaFoldDB" id="A0A6P1CF13"/>
<dbReference type="SMART" id="SM00986">
    <property type="entry name" value="UDG"/>
    <property type="match status" value="1"/>
</dbReference>
<keyword evidence="6" id="KW-0378">Hydrolase</keyword>
<evidence type="ECO:0000256" key="9">
    <source>
        <dbReference type="ARBA" id="ARBA00023204"/>
    </source>
</evidence>
<dbReference type="NCBIfam" id="TIGR03914">
    <property type="entry name" value="UDG_fam_dom"/>
    <property type="match status" value="1"/>
</dbReference>
<accession>A0A6P1CF13</accession>
<evidence type="ECO:0000313" key="14">
    <source>
        <dbReference type="Proteomes" id="UP000526625"/>
    </source>
</evidence>
<dbReference type="GO" id="GO:0006281">
    <property type="term" value="P:DNA repair"/>
    <property type="evidence" value="ECO:0007669"/>
    <property type="project" value="UniProtKB-KW"/>
</dbReference>
<proteinExistence type="inferred from homology"/>
<dbReference type="GO" id="GO:0016779">
    <property type="term" value="F:nucleotidyltransferase activity"/>
    <property type="evidence" value="ECO:0007669"/>
    <property type="project" value="UniProtKB-KW"/>
</dbReference>
<keyword evidence="14" id="KW-1185">Reference proteome</keyword>
<evidence type="ECO:0000256" key="4">
    <source>
        <dbReference type="ARBA" id="ARBA00022723"/>
    </source>
</evidence>
<dbReference type="EMBL" id="JAADZA010000061">
    <property type="protein sequence ID" value="NEV15011.1"/>
    <property type="molecule type" value="Genomic_DNA"/>
</dbReference>
<evidence type="ECO:0000256" key="3">
    <source>
        <dbReference type="ARBA" id="ARBA00022485"/>
    </source>
</evidence>
<dbReference type="GO" id="GO:0046872">
    <property type="term" value="F:metal ion binding"/>
    <property type="evidence" value="ECO:0007669"/>
    <property type="project" value="UniProtKB-KW"/>
</dbReference>
<evidence type="ECO:0000256" key="6">
    <source>
        <dbReference type="ARBA" id="ARBA00022801"/>
    </source>
</evidence>
<keyword evidence="11" id="KW-0548">Nucleotidyltransferase</keyword>
<comment type="caution">
    <text evidence="12">The sequence shown here is derived from an EMBL/GenBank/DDBJ whole genome shotgun (WGS) entry which is preliminary data.</text>
</comment>
<gene>
    <name evidence="11" type="ORF">GGD45_006153</name>
    <name evidence="12" type="ORF">GXW80_29000</name>
</gene>
<evidence type="ECO:0000256" key="8">
    <source>
        <dbReference type="ARBA" id="ARBA00023014"/>
    </source>
</evidence>
<evidence type="ECO:0000259" key="10">
    <source>
        <dbReference type="SMART" id="SM00986"/>
    </source>
</evidence>
<reference evidence="12 13" key="1">
    <citation type="submission" date="2020-02" db="EMBL/GenBank/DDBJ databases">
        <title>Draft genome sequence of Rhizobium tropici.</title>
        <authorList>
            <person name="Khayi S."/>
            <person name="Jemo M."/>
        </authorList>
    </citation>
    <scope>NUCLEOTIDE SEQUENCE [LARGE SCALE GENOMIC DNA]</scope>
    <source>
        <strain evidence="12 13">A12</strain>
    </source>
</reference>
<sequence length="214" mass="23804">MLERFASAGAGPSLAYEHADAETLDELHDDAQSCQRCDLYRNATHLVFGEGPRSAEIVLVGEQPGDKEDQAARPFVGPAGRLLDQCLDEAGVDRDRCYVTNAVKHFKYQMRGKKRLHARPNAGEIQRCAWWLGAELELLQPKLVVALGATAVSSLLGTKVKVMRDRGHILHSSAKLDVLVTIHPSALLRIREADERERNRAAFIQDLKEIARFL</sequence>
<dbReference type="EMBL" id="JACHBF010000037">
    <property type="protein sequence ID" value="MBB6495687.1"/>
    <property type="molecule type" value="Genomic_DNA"/>
</dbReference>
<organism evidence="12 13">
    <name type="scientific">Rhizobium tropici</name>
    <dbReference type="NCBI Taxonomy" id="398"/>
    <lineage>
        <taxon>Bacteria</taxon>
        <taxon>Pseudomonadati</taxon>
        <taxon>Pseudomonadota</taxon>
        <taxon>Alphaproteobacteria</taxon>
        <taxon>Hyphomicrobiales</taxon>
        <taxon>Rhizobiaceae</taxon>
        <taxon>Rhizobium/Agrobacterium group</taxon>
        <taxon>Rhizobium</taxon>
    </lineage>
</organism>
<dbReference type="Pfam" id="PF03167">
    <property type="entry name" value="UDG"/>
    <property type="match status" value="1"/>
</dbReference>
<dbReference type="Proteomes" id="UP000526625">
    <property type="component" value="Unassembled WGS sequence"/>
</dbReference>
<reference evidence="11 14" key="2">
    <citation type="submission" date="2020-08" db="EMBL/GenBank/DDBJ databases">
        <title>Genomic Encyclopedia of Type Strains, Phase IV (KMG-V): Genome sequencing to study the core and pangenomes of soil and plant-associated prokaryotes.</title>
        <authorList>
            <person name="Whitman W."/>
        </authorList>
    </citation>
    <scope>NUCLEOTIDE SEQUENCE [LARGE SCALE GENOMIC DNA]</scope>
    <source>
        <strain evidence="11 14">SEMIA 4059</strain>
    </source>
</reference>
<dbReference type="InterPro" id="IPR005122">
    <property type="entry name" value="Uracil-DNA_glycosylase-like"/>
</dbReference>
<comment type="similarity">
    <text evidence="1">Belongs to the uracil-DNA glycosylase (UDG) superfamily. Type 4 (UDGa) family.</text>
</comment>
<dbReference type="InterPro" id="IPR036895">
    <property type="entry name" value="Uracil-DNA_glycosylase-like_sf"/>
</dbReference>
<dbReference type="CDD" id="cd10030">
    <property type="entry name" value="UDG-F4_TTUDGA_SPO1dp_like"/>
    <property type="match status" value="1"/>
</dbReference>
<dbReference type="InterPro" id="IPR051536">
    <property type="entry name" value="UDG_Type-4/5"/>
</dbReference>
<evidence type="ECO:0000313" key="13">
    <source>
        <dbReference type="Proteomes" id="UP000471190"/>
    </source>
</evidence>
<evidence type="ECO:0000313" key="11">
    <source>
        <dbReference type="EMBL" id="MBB6495687.1"/>
    </source>
</evidence>
<keyword evidence="11" id="KW-0808">Transferase</keyword>
<keyword evidence="8" id="KW-0411">Iron-sulfur</keyword>
<evidence type="ECO:0000256" key="5">
    <source>
        <dbReference type="ARBA" id="ARBA00022763"/>
    </source>
</evidence>